<keyword evidence="1" id="KW-0732">Signal</keyword>
<evidence type="ECO:0000313" key="3">
    <source>
        <dbReference type="Proteomes" id="UP000009320"/>
    </source>
</evidence>
<feature type="signal peptide" evidence="1">
    <location>
        <begin position="1"/>
        <end position="18"/>
    </location>
</feature>
<dbReference type="EMBL" id="CAKE01000015">
    <property type="protein sequence ID" value="CCI82115.1"/>
    <property type="molecule type" value="Genomic_DNA"/>
</dbReference>
<gene>
    <name evidence="2" type="ORF">BN55_02070</name>
</gene>
<dbReference type="STRING" id="1423758.FC41_GL000622"/>
<evidence type="ECO:0000256" key="1">
    <source>
        <dbReference type="SAM" id="SignalP"/>
    </source>
</evidence>
<dbReference type="Proteomes" id="UP000009320">
    <property type="component" value="Unassembled WGS sequence"/>
</dbReference>
<feature type="chain" id="PRO_5038497713" evidence="1">
    <location>
        <begin position="19"/>
        <end position="194"/>
    </location>
</feature>
<name>I7KHG7_9LACO</name>
<accession>I7KHG7</accession>
<protein>
    <submittedName>
        <fullName evidence="2">LysM domain protein</fullName>
    </submittedName>
</protein>
<sequence length="194" mass="21129">MNKFKSALIKLSAGTAIAFTGLVAVNTANTSNHVQAATASNQVVTVNYVPGYGIAVWNNFQNGKTTGQYLKHGSSYKVIKSAKDAQGNTWYDLGLNQWIMAKYTVNGTVRAQSAASQSVNSAEAAAKNWIAMRESGGNYNARNGQYIGKYQLSAAYLGGNYSPANQERVANNYVKSRYGSWVNAKNFWISHGWY</sequence>
<evidence type="ECO:0000313" key="2">
    <source>
        <dbReference type="EMBL" id="CCI82115.1"/>
    </source>
</evidence>
<reference evidence="2 3" key="1">
    <citation type="submission" date="2012-06" db="EMBL/GenBank/DDBJ databases">
        <title>Draft Genome Sequence of Lactobacillus hominis Strain CRBIP 24.179T, isolated from human intestine.</title>
        <authorList>
            <person name="Cousin S."/>
            <person name="Ma L."/>
            <person name="Bizet C."/>
            <person name="Loux V."/>
            <person name="Bouchier C."/>
            <person name="Clermont D."/>
            <person name="Creno S."/>
        </authorList>
    </citation>
    <scope>NUCLEOTIDE SEQUENCE [LARGE SCALE GENOMIC DNA]</scope>
    <source>
        <strain evidence="3">CRBIP 24.179T</strain>
    </source>
</reference>
<keyword evidence="3" id="KW-1185">Reference proteome</keyword>
<comment type="caution">
    <text evidence="2">The sequence shown here is derived from an EMBL/GenBank/DDBJ whole genome shotgun (WGS) entry which is preliminary data.</text>
</comment>
<organism evidence="2 3">
    <name type="scientific">Lactobacillus hominis DSM 23910 = CRBIP 24.179</name>
    <dbReference type="NCBI Taxonomy" id="1423758"/>
    <lineage>
        <taxon>Bacteria</taxon>
        <taxon>Bacillati</taxon>
        <taxon>Bacillota</taxon>
        <taxon>Bacilli</taxon>
        <taxon>Lactobacillales</taxon>
        <taxon>Lactobacillaceae</taxon>
        <taxon>Lactobacillus</taxon>
    </lineage>
</organism>
<dbReference type="eggNOG" id="COG1388">
    <property type="taxonomic scope" value="Bacteria"/>
</dbReference>
<dbReference type="AlphaFoldDB" id="I7KHG7"/>
<proteinExistence type="predicted"/>